<dbReference type="RefSeq" id="WP_095072583.1">
    <property type="nucleotide sequence ID" value="NZ_LT906465.1"/>
</dbReference>
<evidence type="ECO:0000313" key="4">
    <source>
        <dbReference type="EMBL" id="SNV47953.1"/>
    </source>
</evidence>
<dbReference type="EC" id="2.4.1.212" evidence="4"/>
<evidence type="ECO:0000313" key="5">
    <source>
        <dbReference type="Proteomes" id="UP000215196"/>
    </source>
</evidence>
<dbReference type="SUPFAM" id="SSF53448">
    <property type="entry name" value="Nucleotide-diphospho-sugar transferases"/>
    <property type="match status" value="1"/>
</dbReference>
<accession>A0A239XPE2</accession>
<feature type="domain" description="Glycosyltransferase 2-like" evidence="2">
    <location>
        <begin position="18"/>
        <end position="146"/>
    </location>
</feature>
<dbReference type="InterPro" id="IPR027791">
    <property type="entry name" value="Galactosyl_T_C"/>
</dbReference>
<keyword evidence="4" id="KW-0328">Glycosyltransferase</keyword>
<dbReference type="Pfam" id="PF00535">
    <property type="entry name" value="Glycos_transf_2"/>
    <property type="match status" value="1"/>
</dbReference>
<dbReference type="CDD" id="cd00761">
    <property type="entry name" value="Glyco_tranf_GTA_type"/>
    <property type="match status" value="1"/>
</dbReference>
<dbReference type="PANTHER" id="PTHR43685">
    <property type="entry name" value="GLYCOSYLTRANSFERASE"/>
    <property type="match status" value="1"/>
</dbReference>
<evidence type="ECO:0000259" key="3">
    <source>
        <dbReference type="Pfam" id="PF02709"/>
    </source>
</evidence>
<dbReference type="InterPro" id="IPR029044">
    <property type="entry name" value="Nucleotide-diphossugar_trans"/>
</dbReference>
<dbReference type="InterPro" id="IPR050834">
    <property type="entry name" value="Glycosyltransf_2"/>
</dbReference>
<dbReference type="Proteomes" id="UP000215196">
    <property type="component" value="Chromosome 1"/>
</dbReference>
<dbReference type="Gene3D" id="3.90.550.10">
    <property type="entry name" value="Spore Coat Polysaccharide Biosynthesis Protein SpsA, Chain A"/>
    <property type="match status" value="1"/>
</dbReference>
<dbReference type="PANTHER" id="PTHR43685:SF2">
    <property type="entry name" value="GLYCOSYLTRANSFERASE 2-LIKE DOMAIN-CONTAINING PROTEIN"/>
    <property type="match status" value="1"/>
</dbReference>
<evidence type="ECO:0000259" key="2">
    <source>
        <dbReference type="Pfam" id="PF00535"/>
    </source>
</evidence>
<dbReference type="EMBL" id="LT906465">
    <property type="protein sequence ID" value="SNV47953.1"/>
    <property type="molecule type" value="Genomic_DNA"/>
</dbReference>
<evidence type="ECO:0000256" key="1">
    <source>
        <dbReference type="ARBA" id="ARBA00022679"/>
    </source>
</evidence>
<keyword evidence="1 4" id="KW-0808">Transferase</keyword>
<dbReference type="KEGG" id="ctak:4412677_01832"/>
<dbReference type="InterPro" id="IPR001173">
    <property type="entry name" value="Glyco_trans_2-like"/>
</dbReference>
<dbReference type="GO" id="GO:0050501">
    <property type="term" value="F:hyaluronan synthase activity"/>
    <property type="evidence" value="ECO:0007669"/>
    <property type="project" value="UniProtKB-EC"/>
</dbReference>
<reference evidence="4 5" key="1">
    <citation type="submission" date="2017-06" db="EMBL/GenBank/DDBJ databases">
        <authorList>
            <consortium name="Pathogen Informatics"/>
        </authorList>
    </citation>
    <scope>NUCLEOTIDE SEQUENCE [LARGE SCALE GENOMIC DNA]</scope>
    <source>
        <strain evidence="4 5">NCTC13490</strain>
    </source>
</reference>
<feature type="domain" description="Galactosyltransferase C-terminal" evidence="3">
    <location>
        <begin position="151"/>
        <end position="210"/>
    </location>
</feature>
<dbReference type="Pfam" id="PF02709">
    <property type="entry name" value="Glyco_transf_7C"/>
    <property type="match status" value="1"/>
</dbReference>
<protein>
    <submittedName>
        <fullName evidence="4">Hyaluronan synthase</fullName>
        <ecNumber evidence="4">2.4.1.212</ecNumber>
    </submittedName>
</protein>
<proteinExistence type="predicted"/>
<organism evidence="4 5">
    <name type="scientific">Chryseobacterium taklimakanense</name>
    <dbReference type="NCBI Taxonomy" id="536441"/>
    <lineage>
        <taxon>Bacteria</taxon>
        <taxon>Pseudomonadati</taxon>
        <taxon>Bacteroidota</taxon>
        <taxon>Flavobacteriia</taxon>
        <taxon>Flavobacteriales</taxon>
        <taxon>Weeksellaceae</taxon>
        <taxon>Chryseobacterium group</taxon>
        <taxon>Chryseobacterium</taxon>
    </lineage>
</organism>
<dbReference type="AlphaFoldDB" id="A0A239XPE2"/>
<sequence length="286" mass="33041">MVKEDILPEKNKAQPLISVIVPCYNQAQYLDECLQSVREQTYQNWECIIVNDGSPDNTEEVVKKWTEKDPRFKYLKKENGGLSSARNAGIKAAQGEWILPLDADDKIGDRYLELAEKEFGESYTVIYCKAEKIGAQQGAWDLPTFSIEKLAATNIIFCSFFFTKNKFIAVGGYDENMKKGLEDWEFLIALLKSGGKVIQLDYLGFYYRIKESSMITNLDTKTKEPIYKYIERKHLDFFHQHLGSIHLLNHKSEQADLLRKTIESQQNKLSSRRYRLIDKLLSLIGK</sequence>
<name>A0A239XPE2_9FLAO</name>
<gene>
    <name evidence="4" type="primary">hyaD_3</name>
    <name evidence="4" type="ORF">SAMEA4412677_01832</name>
</gene>
<keyword evidence="5" id="KW-1185">Reference proteome</keyword>